<evidence type="ECO:0000259" key="1">
    <source>
        <dbReference type="Pfam" id="PF01590"/>
    </source>
</evidence>
<dbReference type="RefSeq" id="WP_103904312.1">
    <property type="nucleotide sequence ID" value="NZ_PQWB01000147.1"/>
</dbReference>
<comment type="caution">
    <text evidence="2">The sequence shown here is derived from an EMBL/GenBank/DDBJ whole genome shotgun (WGS) entry which is preliminary data.</text>
</comment>
<sequence length="242" mass="26439">MIPASNLTDYLREQALHLDLTDLQIAVMTLQAVIAVDKPAPSRDLYRYKVPKLGEGGSCSLFNELDEAPYDLRVALGVETAETTAGLVNLYALLDSVNAKIGADWLGIYRKIGVGKSAVLVKLAYKGVESRAEFPLTEEFAEFSNNSRVGLSGWAVLVDDVAKWREEGGGYYECDPKVKSEVCLPVLHSDDNVLGIIDAESFQPCHFSPERLVWLAALAIVLPQLLVKLPPLALENGEILPN</sequence>
<dbReference type="Pfam" id="PF01590">
    <property type="entry name" value="GAF"/>
    <property type="match status" value="1"/>
</dbReference>
<gene>
    <name evidence="2" type="ORF">C2I19_19730</name>
</gene>
<evidence type="ECO:0000313" key="2">
    <source>
        <dbReference type="EMBL" id="POZ60285.1"/>
    </source>
</evidence>
<dbReference type="InterPro" id="IPR029016">
    <property type="entry name" value="GAF-like_dom_sf"/>
</dbReference>
<reference evidence="3" key="1">
    <citation type="submission" date="2018-02" db="EMBL/GenBank/DDBJ databases">
        <authorList>
            <person name="O'Hara-Hanley K."/>
            <person name="Soby S."/>
        </authorList>
    </citation>
    <scope>NUCLEOTIDE SEQUENCE [LARGE SCALE GENOMIC DNA]</scope>
    <source>
        <strain evidence="3">MWU14-2602</strain>
    </source>
</reference>
<organism evidence="2 3">
    <name type="scientific">Chromobacterium alticapitis</name>
    <dbReference type="NCBI Taxonomy" id="2073169"/>
    <lineage>
        <taxon>Bacteria</taxon>
        <taxon>Pseudomonadati</taxon>
        <taxon>Pseudomonadota</taxon>
        <taxon>Betaproteobacteria</taxon>
        <taxon>Neisseriales</taxon>
        <taxon>Chromobacteriaceae</taxon>
        <taxon>Chromobacterium</taxon>
    </lineage>
</organism>
<dbReference type="AlphaFoldDB" id="A0A2S5DB21"/>
<dbReference type="Gene3D" id="3.30.450.40">
    <property type="match status" value="1"/>
</dbReference>
<dbReference type="SUPFAM" id="SSF55781">
    <property type="entry name" value="GAF domain-like"/>
    <property type="match status" value="1"/>
</dbReference>
<dbReference type="InterPro" id="IPR003018">
    <property type="entry name" value="GAF"/>
</dbReference>
<feature type="domain" description="GAF" evidence="1">
    <location>
        <begin position="91"/>
        <end position="220"/>
    </location>
</feature>
<dbReference type="Proteomes" id="UP000237082">
    <property type="component" value="Unassembled WGS sequence"/>
</dbReference>
<name>A0A2S5DB21_9NEIS</name>
<accession>A0A2S5DB21</accession>
<evidence type="ECO:0000313" key="3">
    <source>
        <dbReference type="Proteomes" id="UP000237082"/>
    </source>
</evidence>
<dbReference type="EMBL" id="PQWB01000147">
    <property type="protein sequence ID" value="POZ60285.1"/>
    <property type="molecule type" value="Genomic_DNA"/>
</dbReference>
<dbReference type="OrthoDB" id="5762638at2"/>
<keyword evidence="3" id="KW-1185">Reference proteome</keyword>
<proteinExistence type="predicted"/>
<protein>
    <recommendedName>
        <fullName evidence="1">GAF domain-containing protein</fullName>
    </recommendedName>
</protein>